<feature type="transmembrane region" description="Helical" evidence="1">
    <location>
        <begin position="47"/>
        <end position="69"/>
    </location>
</feature>
<gene>
    <name evidence="2" type="ORF">BFS30_05650</name>
</gene>
<keyword evidence="1" id="KW-0812">Transmembrane</keyword>
<keyword evidence="1" id="KW-0472">Membrane</keyword>
<dbReference type="InterPro" id="IPR049211">
    <property type="entry name" value="DUF6814"/>
</dbReference>
<keyword evidence="1" id="KW-1133">Transmembrane helix</keyword>
<evidence type="ECO:0000313" key="2">
    <source>
        <dbReference type="EMBL" id="AOM76688.1"/>
    </source>
</evidence>
<dbReference type="Pfam" id="PF20664">
    <property type="entry name" value="DUF6814"/>
    <property type="match status" value="1"/>
</dbReference>
<evidence type="ECO:0000313" key="3">
    <source>
        <dbReference type="Proteomes" id="UP000094313"/>
    </source>
</evidence>
<dbReference type="OrthoDB" id="679529at2"/>
<protein>
    <submittedName>
        <fullName evidence="2">Uncharacterized protein</fullName>
    </submittedName>
</protein>
<proteinExistence type="predicted"/>
<name>A0A1D7QDA9_9SPHI</name>
<keyword evidence="3" id="KW-1185">Reference proteome</keyword>
<evidence type="ECO:0000256" key="1">
    <source>
        <dbReference type="SAM" id="Phobius"/>
    </source>
</evidence>
<dbReference type="AlphaFoldDB" id="A0A1D7QDA9"/>
<organism evidence="2 3">
    <name type="scientific">Pedobacter steynii</name>
    <dbReference type="NCBI Taxonomy" id="430522"/>
    <lineage>
        <taxon>Bacteria</taxon>
        <taxon>Pseudomonadati</taxon>
        <taxon>Bacteroidota</taxon>
        <taxon>Sphingobacteriia</taxon>
        <taxon>Sphingobacteriales</taxon>
        <taxon>Sphingobacteriaceae</taxon>
        <taxon>Pedobacter</taxon>
    </lineage>
</organism>
<feature type="transmembrane region" description="Helical" evidence="1">
    <location>
        <begin position="7"/>
        <end position="27"/>
    </location>
</feature>
<reference evidence="2 3" key="1">
    <citation type="submission" date="2016-08" db="EMBL/GenBank/DDBJ databases">
        <authorList>
            <person name="Seilhamer J.J."/>
        </authorList>
    </citation>
    <scope>NUCLEOTIDE SEQUENCE [LARGE SCALE GENOMIC DNA]</scope>
    <source>
        <strain evidence="2 3">DX4</strain>
    </source>
</reference>
<dbReference type="Proteomes" id="UP000094313">
    <property type="component" value="Chromosome"/>
</dbReference>
<dbReference type="RefSeq" id="WP_069378382.1">
    <property type="nucleotide sequence ID" value="NZ_CP017141.1"/>
</dbReference>
<sequence length="85" mass="9221">MNGLKKGLGLFWMILGPASIICMFLQAYEKVGLAAEGVQKTNTALQWGIILFIFIPISAGLVIFGYYALKGEYSQLPSGSEESTD</sequence>
<dbReference type="EMBL" id="CP017141">
    <property type="protein sequence ID" value="AOM76688.1"/>
    <property type="molecule type" value="Genomic_DNA"/>
</dbReference>
<dbReference type="KEGG" id="psty:BFS30_05650"/>
<accession>A0A1D7QDA9</accession>